<feature type="signal peptide" evidence="2">
    <location>
        <begin position="1"/>
        <end position="24"/>
    </location>
</feature>
<feature type="region of interest" description="Disordered" evidence="1">
    <location>
        <begin position="55"/>
        <end position="74"/>
    </location>
</feature>
<dbReference type="OrthoDB" id="7876829at2"/>
<evidence type="ECO:0000256" key="2">
    <source>
        <dbReference type="SAM" id="SignalP"/>
    </source>
</evidence>
<dbReference type="RefSeq" id="WP_076660188.1">
    <property type="nucleotide sequence ID" value="NZ_FTPR01000002.1"/>
</dbReference>
<evidence type="ECO:0000313" key="3">
    <source>
        <dbReference type="EMBL" id="SIT87711.1"/>
    </source>
</evidence>
<dbReference type="Proteomes" id="UP000186997">
    <property type="component" value="Unassembled WGS sequence"/>
</dbReference>
<gene>
    <name evidence="3" type="ORF">SAMN05421665_2503</name>
</gene>
<protein>
    <submittedName>
        <fullName evidence="3">Uncharacterized protein</fullName>
    </submittedName>
</protein>
<dbReference type="AlphaFoldDB" id="A0A1R3X9M3"/>
<name>A0A1R3X9M3_9RHOB</name>
<organism evidence="3 4">
    <name type="scientific">Yoonia rosea</name>
    <dbReference type="NCBI Taxonomy" id="287098"/>
    <lineage>
        <taxon>Bacteria</taxon>
        <taxon>Pseudomonadati</taxon>
        <taxon>Pseudomonadota</taxon>
        <taxon>Alphaproteobacteria</taxon>
        <taxon>Rhodobacterales</taxon>
        <taxon>Paracoccaceae</taxon>
        <taxon>Yoonia</taxon>
    </lineage>
</organism>
<dbReference type="EMBL" id="FTPR01000002">
    <property type="protein sequence ID" value="SIT87711.1"/>
    <property type="molecule type" value="Genomic_DNA"/>
</dbReference>
<reference evidence="4" key="1">
    <citation type="submission" date="2017-01" db="EMBL/GenBank/DDBJ databases">
        <authorList>
            <person name="Varghese N."/>
            <person name="Submissions S."/>
        </authorList>
    </citation>
    <scope>NUCLEOTIDE SEQUENCE [LARGE SCALE GENOMIC DNA]</scope>
    <source>
        <strain evidence="4">DSM 29591</strain>
    </source>
</reference>
<proteinExistence type="predicted"/>
<feature type="compositionally biased region" description="Polar residues" evidence="1">
    <location>
        <begin position="62"/>
        <end position="74"/>
    </location>
</feature>
<accession>A0A1R3X9M3</accession>
<sequence>MLKSMTAAITALSLTFATMTPAYAQGLDREDVGKLIIGLAAAAVIGSAIEQNRNRAEPATPARNNHQWNGINRNNGWSDLNRHEERSRQNRRTLPYTCLRRVETRFGTQRMFGKRCLDNNYRFASRLPDRCAVRIWTSDGPRNGFDPLCLREQGYRTDRRN</sequence>
<keyword evidence="4" id="KW-1185">Reference proteome</keyword>
<dbReference type="STRING" id="287098.SAMN05421665_2503"/>
<evidence type="ECO:0000256" key="1">
    <source>
        <dbReference type="SAM" id="MobiDB-lite"/>
    </source>
</evidence>
<evidence type="ECO:0000313" key="4">
    <source>
        <dbReference type="Proteomes" id="UP000186997"/>
    </source>
</evidence>
<keyword evidence="2" id="KW-0732">Signal</keyword>
<feature type="chain" id="PRO_5013045753" evidence="2">
    <location>
        <begin position="25"/>
        <end position="161"/>
    </location>
</feature>